<evidence type="ECO:0000313" key="6">
    <source>
        <dbReference type="Proteomes" id="UP001059617"/>
    </source>
</evidence>
<dbReference type="Pfam" id="PF00293">
    <property type="entry name" value="NUDIX"/>
    <property type="match status" value="1"/>
</dbReference>
<dbReference type="PRINTS" id="PR00502">
    <property type="entry name" value="NUDIXFAMILY"/>
</dbReference>
<dbReference type="InterPro" id="IPR000086">
    <property type="entry name" value="NUDIX_hydrolase_dom"/>
</dbReference>
<organism evidence="5 6">
    <name type="scientific">Dactylosporangium fulvum</name>
    <dbReference type="NCBI Taxonomy" id="53359"/>
    <lineage>
        <taxon>Bacteria</taxon>
        <taxon>Bacillati</taxon>
        <taxon>Actinomycetota</taxon>
        <taxon>Actinomycetes</taxon>
        <taxon>Micromonosporales</taxon>
        <taxon>Micromonosporaceae</taxon>
        <taxon>Dactylosporangium</taxon>
    </lineage>
</organism>
<name>A0ABY5VVW0_9ACTN</name>
<dbReference type="PANTHER" id="PTHR43736:SF1">
    <property type="entry name" value="DIHYDRONEOPTERIN TRIPHOSPHATE DIPHOSPHATASE"/>
    <property type="match status" value="1"/>
</dbReference>
<evidence type="ECO:0000256" key="1">
    <source>
        <dbReference type="ARBA" id="ARBA00005582"/>
    </source>
</evidence>
<evidence type="ECO:0000256" key="3">
    <source>
        <dbReference type="RuleBase" id="RU003476"/>
    </source>
</evidence>
<dbReference type="EMBL" id="CP073720">
    <property type="protein sequence ID" value="UWP80956.1"/>
    <property type="molecule type" value="Genomic_DNA"/>
</dbReference>
<reference evidence="5" key="2">
    <citation type="submission" date="2022-09" db="EMBL/GenBank/DDBJ databases">
        <title>Biosynthetic gene clusters of Dactylosporangioum fulvum.</title>
        <authorList>
            <person name="Caradec T."/>
        </authorList>
    </citation>
    <scope>NUCLEOTIDE SEQUENCE</scope>
    <source>
        <strain evidence="5">NRRL B-16292</strain>
    </source>
</reference>
<proteinExistence type="inferred from homology"/>
<dbReference type="PROSITE" id="PS51462">
    <property type="entry name" value="NUDIX"/>
    <property type="match status" value="1"/>
</dbReference>
<dbReference type="InterPro" id="IPR015797">
    <property type="entry name" value="NUDIX_hydrolase-like_dom_sf"/>
</dbReference>
<dbReference type="InterPro" id="IPR020476">
    <property type="entry name" value="Nudix_hydrolase"/>
</dbReference>
<feature type="domain" description="Nudix hydrolase" evidence="4">
    <location>
        <begin position="71"/>
        <end position="213"/>
    </location>
</feature>
<dbReference type="InterPro" id="IPR020084">
    <property type="entry name" value="NUDIX_hydrolase_CS"/>
</dbReference>
<dbReference type="RefSeq" id="WP_259858719.1">
    <property type="nucleotide sequence ID" value="NZ_BAAAST010000028.1"/>
</dbReference>
<protein>
    <submittedName>
        <fullName evidence="5">NUDIX domain-containing protein</fullName>
    </submittedName>
</protein>
<reference evidence="5" key="1">
    <citation type="submission" date="2021-04" db="EMBL/GenBank/DDBJ databases">
        <authorList>
            <person name="Hartkoorn R.C."/>
            <person name="Beaudoing E."/>
            <person name="Hot D."/>
        </authorList>
    </citation>
    <scope>NUCLEOTIDE SEQUENCE</scope>
    <source>
        <strain evidence="5">NRRL B-16292</strain>
    </source>
</reference>
<dbReference type="SUPFAM" id="SSF55811">
    <property type="entry name" value="Nudix"/>
    <property type="match status" value="1"/>
</dbReference>
<gene>
    <name evidence="5" type="ORF">Dfulv_38410</name>
</gene>
<sequence>MNASKTTTYTHPDVLTVGVRDGWADPVTDPRRIDWPARQAAALIPFTVAAGRPVNPFAPTGIEHGRNELGHWGEAVAADALVVTLDPDGCRWIVMVEREDGHGWALPGGMVEPGESPGAAAVRELAEETTLDLSWADWHTTTPRYVPDPRASDEAWIVSVLSRCYLGTYHRDDRAELFAVAGADDAARAAWVHADRYDALTSYLASVYRGTVFAAHRALLADVLNTDPSEV</sequence>
<dbReference type="Gene3D" id="3.90.79.10">
    <property type="entry name" value="Nucleoside Triphosphate Pyrophosphohydrolase"/>
    <property type="match status" value="1"/>
</dbReference>
<accession>A0ABY5VVW0</accession>
<keyword evidence="2 3" id="KW-0378">Hydrolase</keyword>
<evidence type="ECO:0000313" key="5">
    <source>
        <dbReference type="EMBL" id="UWP80956.1"/>
    </source>
</evidence>
<evidence type="ECO:0000259" key="4">
    <source>
        <dbReference type="PROSITE" id="PS51462"/>
    </source>
</evidence>
<dbReference type="PROSITE" id="PS00893">
    <property type="entry name" value="NUDIX_BOX"/>
    <property type="match status" value="1"/>
</dbReference>
<comment type="similarity">
    <text evidence="1 3">Belongs to the Nudix hydrolase family.</text>
</comment>
<keyword evidence="6" id="KW-1185">Reference proteome</keyword>
<dbReference type="Proteomes" id="UP001059617">
    <property type="component" value="Chromosome"/>
</dbReference>
<evidence type="ECO:0000256" key="2">
    <source>
        <dbReference type="ARBA" id="ARBA00022801"/>
    </source>
</evidence>
<dbReference type="PANTHER" id="PTHR43736">
    <property type="entry name" value="ADP-RIBOSE PYROPHOSPHATASE"/>
    <property type="match status" value="1"/>
</dbReference>